<dbReference type="InterPro" id="IPR011990">
    <property type="entry name" value="TPR-like_helical_dom_sf"/>
</dbReference>
<dbReference type="Proteomes" id="UP000789595">
    <property type="component" value="Unassembled WGS sequence"/>
</dbReference>
<dbReference type="EMBL" id="CAKKNE010000001">
    <property type="protein sequence ID" value="CAH0363937.1"/>
    <property type="molecule type" value="Genomic_DNA"/>
</dbReference>
<evidence type="ECO:0000313" key="1">
    <source>
        <dbReference type="EMBL" id="CAH0363937.1"/>
    </source>
</evidence>
<dbReference type="Gene3D" id="1.25.40.10">
    <property type="entry name" value="Tetratricopeptide repeat domain"/>
    <property type="match status" value="1"/>
</dbReference>
<dbReference type="SUPFAM" id="SSF48452">
    <property type="entry name" value="TPR-like"/>
    <property type="match status" value="1"/>
</dbReference>
<organism evidence="1 2">
    <name type="scientific">Pelagomonas calceolata</name>
    <dbReference type="NCBI Taxonomy" id="35677"/>
    <lineage>
        <taxon>Eukaryota</taxon>
        <taxon>Sar</taxon>
        <taxon>Stramenopiles</taxon>
        <taxon>Ochrophyta</taxon>
        <taxon>Pelagophyceae</taxon>
        <taxon>Pelagomonadales</taxon>
        <taxon>Pelagomonadaceae</taxon>
        <taxon>Pelagomonas</taxon>
    </lineage>
</organism>
<reference evidence="1" key="1">
    <citation type="submission" date="2021-11" db="EMBL/GenBank/DDBJ databases">
        <authorList>
            <consortium name="Genoscope - CEA"/>
            <person name="William W."/>
        </authorList>
    </citation>
    <scope>NUCLEOTIDE SEQUENCE</scope>
</reference>
<comment type="caution">
    <text evidence="1">The sequence shown here is derived from an EMBL/GenBank/DDBJ whole genome shotgun (WGS) entry which is preliminary data.</text>
</comment>
<accession>A0A8J2WPL5</accession>
<dbReference type="Pfam" id="PF13374">
    <property type="entry name" value="TPR_10"/>
    <property type="match status" value="1"/>
</dbReference>
<feature type="non-terminal residue" evidence="1">
    <location>
        <position position="1"/>
    </location>
</feature>
<dbReference type="InterPro" id="IPR053137">
    <property type="entry name" value="NLR-like"/>
</dbReference>
<proteinExistence type="predicted"/>
<dbReference type="AlphaFoldDB" id="A0A8J2WPL5"/>
<dbReference type="OrthoDB" id="3034142at2759"/>
<evidence type="ECO:0008006" key="3">
    <source>
        <dbReference type="Google" id="ProtNLM"/>
    </source>
</evidence>
<dbReference type="Pfam" id="PF13424">
    <property type="entry name" value="TPR_12"/>
    <property type="match status" value="1"/>
</dbReference>
<name>A0A8J2WPL5_9STRA</name>
<evidence type="ECO:0000313" key="2">
    <source>
        <dbReference type="Proteomes" id="UP000789595"/>
    </source>
</evidence>
<keyword evidence="2" id="KW-1185">Reference proteome</keyword>
<sequence length="150" mass="16866">SILVVQNNLAGSYRSLGRLDDCLRTQRDVYSGRLKLNGEEHEMTLRAANNYAMLLSTLRRFEEAKRVLRKVASVARRVLGAEHALSLSLREDLSRATLDGDSSGNEKRQALQMLEDTVVVMRRVLGPAHPDVLRAQRKLEGYRKEIPPAA</sequence>
<gene>
    <name evidence="1" type="ORF">PECAL_1P02790</name>
</gene>
<dbReference type="PANTHER" id="PTHR46082:SF6">
    <property type="entry name" value="AAA+ ATPASE DOMAIN-CONTAINING PROTEIN-RELATED"/>
    <property type="match status" value="1"/>
</dbReference>
<dbReference type="PANTHER" id="PTHR46082">
    <property type="entry name" value="ATP/GTP-BINDING PROTEIN-RELATED"/>
    <property type="match status" value="1"/>
</dbReference>
<protein>
    <recommendedName>
        <fullName evidence="3">Kinesin light chain</fullName>
    </recommendedName>
</protein>